<evidence type="ECO:0000256" key="4">
    <source>
        <dbReference type="SAM" id="MobiDB-lite"/>
    </source>
</evidence>
<feature type="region of interest" description="Disordered" evidence="4">
    <location>
        <begin position="1"/>
        <end position="23"/>
    </location>
</feature>
<dbReference type="InterPro" id="IPR000953">
    <property type="entry name" value="Chromo/chromo_shadow_dom"/>
</dbReference>
<dbReference type="AlphaFoldDB" id="U4L933"/>
<dbReference type="Gene3D" id="2.40.50.40">
    <property type="match status" value="1"/>
</dbReference>
<dbReference type="CDD" id="cd00024">
    <property type="entry name" value="CD_CSD"/>
    <property type="match status" value="1"/>
</dbReference>
<proteinExistence type="predicted"/>
<evidence type="ECO:0000256" key="2">
    <source>
        <dbReference type="ARBA" id="ARBA00011353"/>
    </source>
</evidence>
<feature type="region of interest" description="Disordered" evidence="4">
    <location>
        <begin position="158"/>
        <end position="456"/>
    </location>
</feature>
<evidence type="ECO:0000259" key="5">
    <source>
        <dbReference type="PROSITE" id="PS50013"/>
    </source>
</evidence>
<sequence>MPRATILATSGRENEKTQEKVHPDEDKLKNLFRITDPAGRVVYHVLYNDGRVLKVPARDIYSYASPATVKGYEHDNFRKGINMETRYQSKDDMGGWAGGTSAAIKKKMDRLIRETQIEAGTVTVCSESESGDSTESEDIQQERIDKVKAIAARREQLNLEQGKRTRRRATNTDFVPTPEFFDDDELQPYPDLDEDKPVTSSPRKGLSLPILSPSPRKRIPPASSKVSNNTYSTENSVDELETDIVPLRMPPAKKAKLEDSVKPAGTVSIKPTPKAPGISASKTPFKSSSQVPALAKTPAGAPVPPKGFYSVPGKQAKISQFFSSRTPTSAPRPSPSTEPAYKNQEIINLVSTDDDDDDDDYDEEMTDAPALVSKPTTTTRTPSGRTSRSVTPAAGQKRQRQASTASNLRKTASIAFMSEDELSVAPTPKHITASPRTAGTPKTAAQRRTKKASNKQRAGFYDVEKVVGSRILDGKQQYLVKWEGYEEKDNTWESLENLSGCLQFVQAYEAAKKKQGS</sequence>
<feature type="compositionally biased region" description="Polar residues" evidence="4">
    <location>
        <begin position="401"/>
        <end position="410"/>
    </location>
</feature>
<evidence type="ECO:0000256" key="1">
    <source>
        <dbReference type="ARBA" id="ARBA00004123"/>
    </source>
</evidence>
<keyword evidence="3" id="KW-0539">Nucleus</keyword>
<feature type="compositionally biased region" description="Polar residues" evidence="4">
    <location>
        <begin position="280"/>
        <end position="291"/>
    </location>
</feature>
<dbReference type="SUPFAM" id="SSF54160">
    <property type="entry name" value="Chromo domain-like"/>
    <property type="match status" value="1"/>
</dbReference>
<dbReference type="GO" id="GO:0005634">
    <property type="term" value="C:nucleus"/>
    <property type="evidence" value="ECO:0007669"/>
    <property type="project" value="UniProtKB-SubCell"/>
</dbReference>
<reference evidence="6 7" key="1">
    <citation type="journal article" date="2013" name="PLoS Genet.">
        <title>The genome and development-dependent transcriptomes of Pyronema confluens: a window into fungal evolution.</title>
        <authorList>
            <person name="Traeger S."/>
            <person name="Altegoer F."/>
            <person name="Freitag M."/>
            <person name="Gabaldon T."/>
            <person name="Kempken F."/>
            <person name="Kumar A."/>
            <person name="Marcet-Houben M."/>
            <person name="Poggeler S."/>
            <person name="Stajich J.E."/>
            <person name="Nowrousian M."/>
        </authorList>
    </citation>
    <scope>NUCLEOTIDE SEQUENCE [LARGE SCALE GENOMIC DNA]</scope>
    <source>
        <strain evidence="7">CBS 100304</strain>
        <tissue evidence="6">Vegetative mycelium</tissue>
    </source>
</reference>
<gene>
    <name evidence="6" type="ORF">PCON_06221</name>
</gene>
<protein>
    <submittedName>
        <fullName evidence="6">Similar to Probable chromo domain-containing protein LHP1 acc. no. Q339W7</fullName>
    </submittedName>
</protein>
<dbReference type="STRING" id="1076935.U4L933"/>
<dbReference type="OrthoDB" id="433924at2759"/>
<evidence type="ECO:0000313" key="6">
    <source>
        <dbReference type="EMBL" id="CCX06634.1"/>
    </source>
</evidence>
<feature type="compositionally biased region" description="Acidic residues" evidence="4">
    <location>
        <begin position="352"/>
        <end position="366"/>
    </location>
</feature>
<name>U4L933_PYROM</name>
<accession>U4L933</accession>
<dbReference type="InterPro" id="IPR016197">
    <property type="entry name" value="Chromo-like_dom_sf"/>
</dbReference>
<feature type="compositionally biased region" description="Basic residues" evidence="4">
    <location>
        <begin position="445"/>
        <end position="454"/>
    </location>
</feature>
<dbReference type="Proteomes" id="UP000018144">
    <property type="component" value="Unassembled WGS sequence"/>
</dbReference>
<keyword evidence="7" id="KW-1185">Reference proteome</keyword>
<dbReference type="InterPro" id="IPR051219">
    <property type="entry name" value="Heterochromatin_chromo-domain"/>
</dbReference>
<dbReference type="InterPro" id="IPR023780">
    <property type="entry name" value="Chromo_domain"/>
</dbReference>
<feature type="compositionally biased region" description="Low complexity" evidence="4">
    <location>
        <begin position="375"/>
        <end position="392"/>
    </location>
</feature>
<feature type="compositionally biased region" description="Basic and acidic residues" evidence="4">
    <location>
        <begin position="12"/>
        <end position="23"/>
    </location>
</feature>
<dbReference type="PROSITE" id="PS50013">
    <property type="entry name" value="CHROMO_2"/>
    <property type="match status" value="1"/>
</dbReference>
<dbReference type="EMBL" id="HF935303">
    <property type="protein sequence ID" value="CCX06634.1"/>
    <property type="molecule type" value="Genomic_DNA"/>
</dbReference>
<dbReference type="SMART" id="SM00298">
    <property type="entry name" value="CHROMO"/>
    <property type="match status" value="1"/>
</dbReference>
<dbReference type="InterPro" id="IPR023779">
    <property type="entry name" value="Chromodomain_CS"/>
</dbReference>
<dbReference type="PANTHER" id="PTHR22812">
    <property type="entry name" value="CHROMOBOX PROTEIN"/>
    <property type="match status" value="1"/>
</dbReference>
<comment type="subunit">
    <text evidence="2">Component of the NuA4 histone acetyltransferase complex.</text>
</comment>
<organism evidence="6 7">
    <name type="scientific">Pyronema omphalodes (strain CBS 100304)</name>
    <name type="common">Pyronema confluens</name>
    <dbReference type="NCBI Taxonomy" id="1076935"/>
    <lineage>
        <taxon>Eukaryota</taxon>
        <taxon>Fungi</taxon>
        <taxon>Dikarya</taxon>
        <taxon>Ascomycota</taxon>
        <taxon>Pezizomycotina</taxon>
        <taxon>Pezizomycetes</taxon>
        <taxon>Pezizales</taxon>
        <taxon>Pyronemataceae</taxon>
        <taxon>Pyronema</taxon>
    </lineage>
</organism>
<dbReference type="GO" id="GO:0006338">
    <property type="term" value="P:chromatin remodeling"/>
    <property type="evidence" value="ECO:0007669"/>
    <property type="project" value="UniProtKB-ARBA"/>
</dbReference>
<comment type="subcellular location">
    <subcellularLocation>
        <location evidence="1">Nucleus</location>
    </subcellularLocation>
</comment>
<feature type="compositionally biased region" description="Acidic residues" evidence="4">
    <location>
        <begin position="180"/>
        <end position="194"/>
    </location>
</feature>
<dbReference type="PROSITE" id="PS00598">
    <property type="entry name" value="CHROMO_1"/>
    <property type="match status" value="1"/>
</dbReference>
<dbReference type="Pfam" id="PF00385">
    <property type="entry name" value="Chromo"/>
    <property type="match status" value="1"/>
</dbReference>
<feature type="compositionally biased region" description="Polar residues" evidence="4">
    <location>
        <begin position="224"/>
        <end position="235"/>
    </location>
</feature>
<dbReference type="eggNOG" id="KOG1911">
    <property type="taxonomic scope" value="Eukaryota"/>
</dbReference>
<evidence type="ECO:0000256" key="3">
    <source>
        <dbReference type="ARBA" id="ARBA00023242"/>
    </source>
</evidence>
<feature type="domain" description="Chromo" evidence="5">
    <location>
        <begin position="461"/>
        <end position="517"/>
    </location>
</feature>
<evidence type="ECO:0000313" key="7">
    <source>
        <dbReference type="Proteomes" id="UP000018144"/>
    </source>
</evidence>